<dbReference type="GO" id="GO:0005886">
    <property type="term" value="C:plasma membrane"/>
    <property type="evidence" value="ECO:0007669"/>
    <property type="project" value="TreeGrafter"/>
</dbReference>
<dbReference type="Pfam" id="PF13328">
    <property type="entry name" value="HD_4"/>
    <property type="match status" value="1"/>
</dbReference>
<dbReference type="InterPro" id="IPR006674">
    <property type="entry name" value="HD_domain"/>
</dbReference>
<dbReference type="PROSITE" id="PS51880">
    <property type="entry name" value="TGS"/>
    <property type="match status" value="1"/>
</dbReference>
<evidence type="ECO:0000259" key="3">
    <source>
        <dbReference type="PROSITE" id="PS51831"/>
    </source>
</evidence>
<dbReference type="FunFam" id="3.10.20.30:FF:000002">
    <property type="entry name" value="GTP pyrophosphokinase (RelA/SpoT)"/>
    <property type="match status" value="1"/>
</dbReference>
<name>A0A1G2QK38_9BACT</name>
<dbReference type="PANTHER" id="PTHR21262:SF31">
    <property type="entry name" value="GTP PYROPHOSPHOKINASE"/>
    <property type="match status" value="1"/>
</dbReference>
<dbReference type="AlphaFoldDB" id="A0A1G2QK38"/>
<dbReference type="CDD" id="cd05399">
    <property type="entry name" value="NT_Rel-Spo_like"/>
    <property type="match status" value="1"/>
</dbReference>
<evidence type="ECO:0000256" key="2">
    <source>
        <dbReference type="RuleBase" id="RU003847"/>
    </source>
</evidence>
<dbReference type="PROSITE" id="PS51831">
    <property type="entry name" value="HD"/>
    <property type="match status" value="1"/>
</dbReference>
<evidence type="ECO:0000313" key="6">
    <source>
        <dbReference type="Proteomes" id="UP000177090"/>
    </source>
</evidence>
<dbReference type="STRING" id="1802440.A2569_02545"/>
<dbReference type="Proteomes" id="UP000177090">
    <property type="component" value="Unassembled WGS sequence"/>
</dbReference>
<organism evidence="5 6">
    <name type="scientific">Candidatus Vogelbacteria bacterium RIFOXYD1_FULL_51_18</name>
    <dbReference type="NCBI Taxonomy" id="1802440"/>
    <lineage>
        <taxon>Bacteria</taxon>
        <taxon>Candidatus Vogeliibacteriota</taxon>
    </lineage>
</organism>
<feature type="domain" description="HD" evidence="3">
    <location>
        <begin position="42"/>
        <end position="140"/>
    </location>
</feature>
<dbReference type="SUPFAM" id="SSF109604">
    <property type="entry name" value="HD-domain/PDEase-like"/>
    <property type="match status" value="1"/>
</dbReference>
<dbReference type="InterPro" id="IPR004095">
    <property type="entry name" value="TGS"/>
</dbReference>
<gene>
    <name evidence="5" type="ORF">A2569_02545</name>
</gene>
<dbReference type="GO" id="GO:0015969">
    <property type="term" value="P:guanosine tetraphosphate metabolic process"/>
    <property type="evidence" value="ECO:0007669"/>
    <property type="project" value="InterPro"/>
</dbReference>
<dbReference type="InterPro" id="IPR043519">
    <property type="entry name" value="NT_sf"/>
</dbReference>
<evidence type="ECO:0008006" key="7">
    <source>
        <dbReference type="Google" id="ProtNLM"/>
    </source>
</evidence>
<accession>A0A1G2QK38</accession>
<dbReference type="InterPro" id="IPR012675">
    <property type="entry name" value="Beta-grasp_dom_sf"/>
</dbReference>
<dbReference type="InterPro" id="IPR004811">
    <property type="entry name" value="RelA/Spo_fam"/>
</dbReference>
<proteinExistence type="inferred from homology"/>
<reference evidence="5 6" key="1">
    <citation type="journal article" date="2016" name="Nat. Commun.">
        <title>Thousands of microbial genomes shed light on interconnected biogeochemical processes in an aquifer system.</title>
        <authorList>
            <person name="Anantharaman K."/>
            <person name="Brown C.T."/>
            <person name="Hug L.A."/>
            <person name="Sharon I."/>
            <person name="Castelle C.J."/>
            <person name="Probst A.J."/>
            <person name="Thomas B.C."/>
            <person name="Singh A."/>
            <person name="Wilkins M.J."/>
            <person name="Karaoz U."/>
            <person name="Brodie E.L."/>
            <person name="Williams K.H."/>
            <person name="Hubbard S.S."/>
            <person name="Banfield J.F."/>
        </authorList>
    </citation>
    <scope>NUCLEOTIDE SEQUENCE [LARGE SCALE GENOMIC DNA]</scope>
</reference>
<dbReference type="SUPFAM" id="SSF81301">
    <property type="entry name" value="Nucleotidyltransferase"/>
    <property type="match status" value="1"/>
</dbReference>
<dbReference type="InterPro" id="IPR033655">
    <property type="entry name" value="TGS_RelA/SpoT"/>
</dbReference>
<dbReference type="PANTHER" id="PTHR21262">
    <property type="entry name" value="GUANOSINE-3',5'-BIS DIPHOSPHATE 3'-PYROPHOSPHOHYDROLASE"/>
    <property type="match status" value="1"/>
</dbReference>
<comment type="caution">
    <text evidence="5">The sequence shown here is derived from an EMBL/GenBank/DDBJ whole genome shotgun (WGS) entry which is preliminary data.</text>
</comment>
<dbReference type="SMART" id="SM00954">
    <property type="entry name" value="RelA_SpoT"/>
    <property type="match status" value="1"/>
</dbReference>
<evidence type="ECO:0000259" key="4">
    <source>
        <dbReference type="PROSITE" id="PS51880"/>
    </source>
</evidence>
<dbReference type="Pfam" id="PF04607">
    <property type="entry name" value="RelA_SpoT"/>
    <property type="match status" value="1"/>
</dbReference>
<dbReference type="FunFam" id="1.10.3210.10:FF:000001">
    <property type="entry name" value="GTP pyrophosphokinase RelA"/>
    <property type="match status" value="1"/>
</dbReference>
<comment type="function">
    <text evidence="2">In eubacteria ppGpp (guanosine 3'-diphosphate 5'-diphosphate) is a mediator of the stringent response that coordinates a variety of cellular activities in response to changes in nutritional abundance.</text>
</comment>
<comment type="similarity">
    <text evidence="2">Belongs to the relA/spoT family.</text>
</comment>
<protein>
    <recommendedName>
        <fullName evidence="7">TGS domain-containing protein</fullName>
    </recommendedName>
</protein>
<dbReference type="Gene3D" id="3.30.460.10">
    <property type="entry name" value="Beta Polymerase, domain 2"/>
    <property type="match status" value="1"/>
</dbReference>
<dbReference type="InterPro" id="IPR007685">
    <property type="entry name" value="RelA_SpoT"/>
</dbReference>
<dbReference type="Gene3D" id="1.10.3210.10">
    <property type="entry name" value="Hypothetical protein af1432"/>
    <property type="match status" value="1"/>
</dbReference>
<dbReference type="NCBIfam" id="TIGR00691">
    <property type="entry name" value="spoT_relA"/>
    <property type="match status" value="1"/>
</dbReference>
<evidence type="ECO:0000256" key="1">
    <source>
        <dbReference type="ARBA" id="ARBA00025704"/>
    </source>
</evidence>
<dbReference type="SUPFAM" id="SSF81271">
    <property type="entry name" value="TGS-like"/>
    <property type="match status" value="1"/>
</dbReference>
<dbReference type="InterPro" id="IPR012676">
    <property type="entry name" value="TGS-like"/>
</dbReference>
<dbReference type="CDD" id="cd01668">
    <property type="entry name" value="TGS_RSH"/>
    <property type="match status" value="1"/>
</dbReference>
<dbReference type="Pfam" id="PF02824">
    <property type="entry name" value="TGS"/>
    <property type="match status" value="1"/>
</dbReference>
<dbReference type="InterPro" id="IPR003607">
    <property type="entry name" value="HD/PDEase_dom"/>
</dbReference>
<dbReference type="EMBL" id="MHTL01000008">
    <property type="protein sequence ID" value="OHA60807.1"/>
    <property type="molecule type" value="Genomic_DNA"/>
</dbReference>
<dbReference type="Gene3D" id="3.10.20.30">
    <property type="match status" value="1"/>
</dbReference>
<dbReference type="SMART" id="SM00471">
    <property type="entry name" value="HDc"/>
    <property type="match status" value="1"/>
</dbReference>
<sequence>MEPLTNIVNSLNSLPDRELVSRAYVFAREAHEGQLRYSGEPYITHPLAVAGILTEQHADAKTIAAGLLHDCLEENHGVRECLKKEFGPEIFFLVEGVTRLGHLKYKGAERHAESLRKLFIATAKDIRVLLIRLADRLHNVRTLAAVPEEKRLRIAVETIEIYAPLANRLGMGQLKEELEDGAFPFTLPEEHTLVKKLLKEKRRETQPRLEKMYRALARSLAVAGMKNFSIDYRAKGLYSLYKKLLRYKMDIEKVYDLIALRVIVESISDCYQALGIVHMLWKPAPERIKDYIATPKPNGYQSIHTSVFVGDGTVAEVQIRTADMHREAEYGVSSHMAYKERDMSKRLAWIDELLKLQREYKENEEFLENLKMDFFQDRIFVFTPKGDVVELPEGASVLDFAFCIHSDIGMHASAATVSGKYSPLDYKLKSGDIVKIETKKTSRPSHKWLDYVKTSMARKHIRMSLMPKKEED</sequence>
<comment type="pathway">
    <text evidence="1">Purine metabolism.</text>
</comment>
<feature type="domain" description="TGS" evidence="4">
    <location>
        <begin position="377"/>
        <end position="438"/>
    </location>
</feature>
<evidence type="ECO:0000313" key="5">
    <source>
        <dbReference type="EMBL" id="OHA60807.1"/>
    </source>
</evidence>